<keyword evidence="2 5" id="KW-0812">Transmembrane</keyword>
<evidence type="ECO:0000256" key="4">
    <source>
        <dbReference type="ARBA" id="ARBA00023136"/>
    </source>
</evidence>
<comment type="subcellular location">
    <subcellularLocation>
        <location evidence="1">Membrane</location>
        <topology evidence="1">Multi-pass membrane protein</topology>
    </subcellularLocation>
</comment>
<keyword evidence="7" id="KW-1185">Reference proteome</keyword>
<evidence type="ECO:0000256" key="2">
    <source>
        <dbReference type="ARBA" id="ARBA00022692"/>
    </source>
</evidence>
<reference evidence="6 7" key="1">
    <citation type="submission" date="2020-08" db="EMBL/GenBank/DDBJ databases">
        <title>Sequencing the genomes of 1000 actinobacteria strains.</title>
        <authorList>
            <person name="Klenk H.-P."/>
        </authorList>
    </citation>
    <scope>NUCLEOTIDE SEQUENCE [LARGE SCALE GENOMIC DNA]</scope>
    <source>
        <strain evidence="6 7">DSM 102122</strain>
    </source>
</reference>
<proteinExistence type="predicted"/>
<feature type="transmembrane region" description="Helical" evidence="5">
    <location>
        <begin position="73"/>
        <end position="90"/>
    </location>
</feature>
<keyword evidence="4 5" id="KW-0472">Membrane</keyword>
<dbReference type="RefSeq" id="WP_184819322.1">
    <property type="nucleotide sequence ID" value="NZ_JACHMM010000001.1"/>
</dbReference>
<dbReference type="InterPro" id="IPR032808">
    <property type="entry name" value="DoxX"/>
</dbReference>
<dbReference type="Pfam" id="PF13564">
    <property type="entry name" value="DoxX_2"/>
    <property type="match status" value="1"/>
</dbReference>
<feature type="transmembrane region" description="Helical" evidence="5">
    <location>
        <begin position="125"/>
        <end position="149"/>
    </location>
</feature>
<evidence type="ECO:0000256" key="3">
    <source>
        <dbReference type="ARBA" id="ARBA00022989"/>
    </source>
</evidence>
<evidence type="ECO:0000256" key="5">
    <source>
        <dbReference type="SAM" id="Phobius"/>
    </source>
</evidence>
<feature type="transmembrane region" description="Helical" evidence="5">
    <location>
        <begin position="43"/>
        <end position="66"/>
    </location>
</feature>
<evidence type="ECO:0000256" key="1">
    <source>
        <dbReference type="ARBA" id="ARBA00004141"/>
    </source>
</evidence>
<organism evidence="6 7">
    <name type="scientific">Jiangella mangrovi</name>
    <dbReference type="NCBI Taxonomy" id="1524084"/>
    <lineage>
        <taxon>Bacteria</taxon>
        <taxon>Bacillati</taxon>
        <taxon>Actinomycetota</taxon>
        <taxon>Actinomycetes</taxon>
        <taxon>Jiangellales</taxon>
        <taxon>Jiangellaceae</taxon>
        <taxon>Jiangella</taxon>
    </lineage>
</organism>
<protein>
    <submittedName>
        <fullName evidence="6">Putative membrane protein YphA (DoxX/SURF4 family)</fullName>
    </submittedName>
</protein>
<keyword evidence="3 5" id="KW-1133">Transmembrane helix</keyword>
<dbReference type="EMBL" id="JACHMM010000001">
    <property type="protein sequence ID" value="MBB5786099.1"/>
    <property type="molecule type" value="Genomic_DNA"/>
</dbReference>
<accession>A0A7W9GLS4</accession>
<gene>
    <name evidence="6" type="ORF">HD601_000674</name>
</gene>
<dbReference type="GO" id="GO:0016020">
    <property type="term" value="C:membrane"/>
    <property type="evidence" value="ECO:0007669"/>
    <property type="project" value="UniProtKB-SubCell"/>
</dbReference>
<name>A0A7W9GLS4_9ACTN</name>
<evidence type="ECO:0000313" key="6">
    <source>
        <dbReference type="EMBL" id="MBB5786099.1"/>
    </source>
</evidence>
<sequence>MVDVAVWIAQIFLALFFLAAGLPKVAGGGIERWVGFDDVARPLVVLIGVAEVVAAVTLVAPMAVGAGEWTTPLAALGIAVISLMASGFHVRAAEGLPALETALWSALAGAVAVGRWDQLSGGPSLGGGVLVAALAVLVPAIVVNLVVLFRRPLPAAHSDDLSRAR</sequence>
<dbReference type="AlphaFoldDB" id="A0A7W9GLS4"/>
<dbReference type="Proteomes" id="UP000542813">
    <property type="component" value="Unassembled WGS sequence"/>
</dbReference>
<comment type="caution">
    <text evidence="6">The sequence shown here is derived from an EMBL/GenBank/DDBJ whole genome shotgun (WGS) entry which is preliminary data.</text>
</comment>
<evidence type="ECO:0000313" key="7">
    <source>
        <dbReference type="Proteomes" id="UP000542813"/>
    </source>
</evidence>